<gene>
    <name evidence="2" type="ORF">L1049_004801</name>
</gene>
<accession>A0AAP0RNR8</accession>
<dbReference type="PROSITE" id="PS51283">
    <property type="entry name" value="DUSP"/>
    <property type="match status" value="1"/>
</dbReference>
<organism evidence="2 3">
    <name type="scientific">Liquidambar formosana</name>
    <name type="common">Formosan gum</name>
    <dbReference type="NCBI Taxonomy" id="63359"/>
    <lineage>
        <taxon>Eukaryota</taxon>
        <taxon>Viridiplantae</taxon>
        <taxon>Streptophyta</taxon>
        <taxon>Embryophyta</taxon>
        <taxon>Tracheophyta</taxon>
        <taxon>Spermatophyta</taxon>
        <taxon>Magnoliopsida</taxon>
        <taxon>eudicotyledons</taxon>
        <taxon>Gunneridae</taxon>
        <taxon>Pentapetalae</taxon>
        <taxon>Saxifragales</taxon>
        <taxon>Altingiaceae</taxon>
        <taxon>Liquidambar</taxon>
    </lineage>
</organism>
<protein>
    <recommendedName>
        <fullName evidence="1">DUSP domain-containing protein</fullName>
    </recommendedName>
</protein>
<evidence type="ECO:0000313" key="3">
    <source>
        <dbReference type="Proteomes" id="UP001415857"/>
    </source>
</evidence>
<evidence type="ECO:0000259" key="1">
    <source>
        <dbReference type="PROSITE" id="PS51283"/>
    </source>
</evidence>
<name>A0AAP0RNR8_LIQFO</name>
<feature type="domain" description="DUSP" evidence="1">
    <location>
        <begin position="13"/>
        <end position="107"/>
    </location>
</feature>
<reference evidence="2 3" key="1">
    <citation type="journal article" date="2024" name="Plant J.">
        <title>Genome sequences and population genomics reveal climatic adaptation and genomic divergence between two closely related sweetgum species.</title>
        <authorList>
            <person name="Xu W.Q."/>
            <person name="Ren C.Q."/>
            <person name="Zhang X.Y."/>
            <person name="Comes H.P."/>
            <person name="Liu X.H."/>
            <person name="Li Y.G."/>
            <person name="Kettle C.J."/>
            <person name="Jalonen R."/>
            <person name="Gaisberger H."/>
            <person name="Ma Y.Z."/>
            <person name="Qiu Y.X."/>
        </authorList>
    </citation>
    <scope>NUCLEOTIDE SEQUENCE [LARGE SCALE GENOMIC DNA]</scope>
    <source>
        <strain evidence="2">Hangzhou</strain>
    </source>
</reference>
<keyword evidence="3" id="KW-1185">Reference proteome</keyword>
<dbReference type="GO" id="GO:0004843">
    <property type="term" value="F:cysteine-type deubiquitinase activity"/>
    <property type="evidence" value="ECO:0007669"/>
    <property type="project" value="InterPro"/>
</dbReference>
<dbReference type="InterPro" id="IPR035927">
    <property type="entry name" value="DUSP-like_sf"/>
</dbReference>
<dbReference type="Gene3D" id="3.30.2230.10">
    <property type="entry name" value="DUSP-like"/>
    <property type="match status" value="1"/>
</dbReference>
<evidence type="ECO:0000313" key="2">
    <source>
        <dbReference type="EMBL" id="KAK9281894.1"/>
    </source>
</evidence>
<comment type="caution">
    <text evidence="2">The sequence shown here is derived from an EMBL/GenBank/DDBJ whole genome shotgun (WGS) entry which is preliminary data.</text>
</comment>
<proteinExistence type="predicted"/>
<dbReference type="SUPFAM" id="SSF143791">
    <property type="entry name" value="DUSP-like"/>
    <property type="match status" value="1"/>
</dbReference>
<dbReference type="EMBL" id="JBBPBK010000007">
    <property type="protein sequence ID" value="KAK9281894.1"/>
    <property type="molecule type" value="Genomic_DNA"/>
</dbReference>
<dbReference type="Proteomes" id="UP001415857">
    <property type="component" value="Unassembled WGS sequence"/>
</dbReference>
<dbReference type="InterPro" id="IPR006615">
    <property type="entry name" value="Pept_C19_DUSP"/>
</dbReference>
<dbReference type="AlphaFoldDB" id="A0AAP0RNR8"/>
<sequence length="107" mass="12144">MAEMSACSSSSDLTPEEERLMIRDIVMAAEANTKEGDTFYLIIQRWWQYWLEYVNQDQPVITNNGSYFPEHCDSVGSSTLKRPSAIDNSDLIYDSAPEDSTVGMELH</sequence>